<evidence type="ECO:0000256" key="3">
    <source>
        <dbReference type="ARBA" id="ARBA00008773"/>
    </source>
</evidence>
<feature type="signal peptide" evidence="16">
    <location>
        <begin position="1"/>
        <end position="28"/>
    </location>
</feature>
<dbReference type="InterPro" id="IPR017853">
    <property type="entry name" value="GH"/>
</dbReference>
<dbReference type="FunFam" id="3.20.20.80:FF:000005">
    <property type="entry name" value="Glucan endo-1,3-beta-glucosidase 14"/>
    <property type="match status" value="1"/>
</dbReference>
<dbReference type="InterPro" id="IPR036291">
    <property type="entry name" value="NAD(P)-bd_dom_sf"/>
</dbReference>
<dbReference type="GO" id="GO:0005975">
    <property type="term" value="P:carbohydrate metabolic process"/>
    <property type="evidence" value="ECO:0007669"/>
    <property type="project" value="InterPro"/>
</dbReference>
<dbReference type="EMBL" id="JAXQNO010000003">
    <property type="protein sequence ID" value="KAK4801167.1"/>
    <property type="molecule type" value="Genomic_DNA"/>
</dbReference>
<dbReference type="PANTHER" id="PTHR44013">
    <property type="entry name" value="ZINC-TYPE ALCOHOL DEHYDROGENASE-LIKE PROTEIN C16A3.02C"/>
    <property type="match status" value="1"/>
</dbReference>
<dbReference type="EC" id="3.2.1.39" evidence="4"/>
<evidence type="ECO:0000256" key="13">
    <source>
        <dbReference type="ARBA" id="ARBA00023295"/>
    </source>
</evidence>
<evidence type="ECO:0000256" key="7">
    <source>
        <dbReference type="ARBA" id="ARBA00022729"/>
    </source>
</evidence>
<dbReference type="SUPFAM" id="SSF50129">
    <property type="entry name" value="GroES-like"/>
    <property type="match status" value="1"/>
</dbReference>
<accession>A0AAN7REY3</accession>
<feature type="domain" description="X8" evidence="17">
    <location>
        <begin position="379"/>
        <end position="460"/>
    </location>
</feature>
<dbReference type="PROSITE" id="PS00587">
    <property type="entry name" value="GLYCOSYL_HYDROL_F17"/>
    <property type="match status" value="1"/>
</dbReference>
<evidence type="ECO:0000256" key="8">
    <source>
        <dbReference type="ARBA" id="ARBA00022801"/>
    </source>
</evidence>
<dbReference type="InterPro" id="IPR052733">
    <property type="entry name" value="Chloroplast_QOR"/>
</dbReference>
<evidence type="ECO:0000256" key="2">
    <source>
        <dbReference type="ARBA" id="ARBA00004609"/>
    </source>
</evidence>
<dbReference type="GO" id="GO:0098552">
    <property type="term" value="C:side of membrane"/>
    <property type="evidence" value="ECO:0007669"/>
    <property type="project" value="UniProtKB-KW"/>
</dbReference>
<dbReference type="InterPro" id="IPR012946">
    <property type="entry name" value="X8"/>
</dbReference>
<keyword evidence="8 15" id="KW-0378">Hydrolase</keyword>
<evidence type="ECO:0000256" key="11">
    <source>
        <dbReference type="ARBA" id="ARBA00023180"/>
    </source>
</evidence>
<evidence type="ECO:0000256" key="6">
    <source>
        <dbReference type="ARBA" id="ARBA00022622"/>
    </source>
</evidence>
<dbReference type="SMART" id="SM00829">
    <property type="entry name" value="PKS_ER"/>
    <property type="match status" value="1"/>
</dbReference>
<evidence type="ECO:0000313" key="20">
    <source>
        <dbReference type="Proteomes" id="UP001346149"/>
    </source>
</evidence>
<keyword evidence="12" id="KW-0449">Lipoprotein</keyword>
<keyword evidence="11" id="KW-0325">Glycoprotein</keyword>
<keyword evidence="7 16" id="KW-0732">Signal</keyword>
<dbReference type="CDD" id="cd08267">
    <property type="entry name" value="MDR1"/>
    <property type="match status" value="1"/>
</dbReference>
<dbReference type="Proteomes" id="UP001346149">
    <property type="component" value="Unassembled WGS sequence"/>
</dbReference>
<dbReference type="GO" id="GO:0016491">
    <property type="term" value="F:oxidoreductase activity"/>
    <property type="evidence" value="ECO:0007669"/>
    <property type="project" value="InterPro"/>
</dbReference>
<organism evidence="19 20">
    <name type="scientific">Trapa natans</name>
    <name type="common">Water chestnut</name>
    <dbReference type="NCBI Taxonomy" id="22666"/>
    <lineage>
        <taxon>Eukaryota</taxon>
        <taxon>Viridiplantae</taxon>
        <taxon>Streptophyta</taxon>
        <taxon>Embryophyta</taxon>
        <taxon>Tracheophyta</taxon>
        <taxon>Spermatophyta</taxon>
        <taxon>Magnoliopsida</taxon>
        <taxon>eudicotyledons</taxon>
        <taxon>Gunneridae</taxon>
        <taxon>Pentapetalae</taxon>
        <taxon>rosids</taxon>
        <taxon>malvids</taxon>
        <taxon>Myrtales</taxon>
        <taxon>Lythraceae</taxon>
        <taxon>Trapa</taxon>
    </lineage>
</organism>
<dbReference type="Gene3D" id="1.20.58.1040">
    <property type="match status" value="1"/>
</dbReference>
<dbReference type="Pfam" id="PF13602">
    <property type="entry name" value="ADH_zinc_N_2"/>
    <property type="match status" value="1"/>
</dbReference>
<keyword evidence="20" id="KW-1185">Reference proteome</keyword>
<dbReference type="Gene3D" id="3.20.20.80">
    <property type="entry name" value="Glycosidases"/>
    <property type="match status" value="1"/>
</dbReference>
<evidence type="ECO:0000313" key="19">
    <source>
        <dbReference type="EMBL" id="KAK4801167.1"/>
    </source>
</evidence>
<dbReference type="Gene3D" id="3.40.50.720">
    <property type="entry name" value="NAD(P)-binding Rossmann-like Domain"/>
    <property type="match status" value="1"/>
</dbReference>
<dbReference type="InterPro" id="IPR020843">
    <property type="entry name" value="ER"/>
</dbReference>
<evidence type="ECO:0000256" key="15">
    <source>
        <dbReference type="RuleBase" id="RU004336"/>
    </source>
</evidence>
<evidence type="ECO:0000256" key="4">
    <source>
        <dbReference type="ARBA" id="ARBA00012780"/>
    </source>
</evidence>
<dbReference type="SMART" id="SM00768">
    <property type="entry name" value="X8"/>
    <property type="match status" value="1"/>
</dbReference>
<dbReference type="FunFam" id="1.20.58.1040:FF:000001">
    <property type="entry name" value="Glucan endo-1,3-beta-glucosidase 4"/>
    <property type="match status" value="1"/>
</dbReference>
<dbReference type="InterPro" id="IPR000490">
    <property type="entry name" value="Glyco_hydro_17"/>
</dbReference>
<sequence>MWRSGVMATVSFLRLCLVAALLMAFCRAEISSKVGINYGQLGNNLPSPLHSVHLIKSHLKAGRVKIYDANPDILRALRGTDIDVSVMLPNNFIIPVSSNQSLADSWVESSLAPFYPATKIQYLLVGNEILSLPDKTAWHSLVPAMRRIKAALKKHGLNKVKVGTSMAMDVLEASYPPSNGTFRSDIATLVVEPMLRFLNRTKSFYFLDVYPYFPWSSDPYNINLEFAMLESKNITVTDPGSGLVYHNLFDQMVDANIFAMSRLGYPDVRVWIAETGWPNGGDYDQIGANIYNAATYNRNIVKKFLSKPPVGTPARPGRIIPSFVFALYNENQKIGPGTERQFGLLYPNGTGVYEIQLNGDVPKGGYKQLPRSTPYKGRIWCVVAERANRTAVGAALAYACSQGNRTCEAIRPGKECYRPNSLVRHASYAFSAYWSQFKKQGGSCYFDGLATQTIVDPRVLVTQQKKAGARMAGKLMRAVQYESYGGGATAFKPITATDVAGEVLEIGAEVKKFRPGDKVVAVFSHFVGGGLAEFTVAKESQSVARPPEVSPEEAAGLPIAGLTALQALTGPAGVFLHGGPTAAAARPKNILVTAASGGVGHYAVQLAKLGNAHVTATCGARNLDFVKSLGADEVLDYRTPEGTALKSPSGKKYDAVIHCSMSAIPWSTFKPCLSDGGKVIDLTPGPRSMCTFVFQKLTFSRKLLVPLLMTPSADNLEVLVRLMKEGRLRTKIDSLHPLTRAEDGWAKSLGGHATGKVIIQP</sequence>
<dbReference type="Pfam" id="PF00332">
    <property type="entry name" value="Glyco_hydro_17"/>
    <property type="match status" value="1"/>
</dbReference>
<dbReference type="AlphaFoldDB" id="A0AAN7REY3"/>
<evidence type="ECO:0000259" key="18">
    <source>
        <dbReference type="SMART" id="SM00829"/>
    </source>
</evidence>
<keyword evidence="6" id="KW-0336">GPI-anchor</keyword>
<comment type="caution">
    <text evidence="19">The sequence shown here is derived from an EMBL/GenBank/DDBJ whole genome shotgun (WGS) entry which is preliminary data.</text>
</comment>
<reference evidence="19 20" key="1">
    <citation type="journal article" date="2023" name="Hortic Res">
        <title>Pangenome of water caltrop reveals structural variations and asymmetric subgenome divergence after allopolyploidization.</title>
        <authorList>
            <person name="Zhang X."/>
            <person name="Chen Y."/>
            <person name="Wang L."/>
            <person name="Yuan Y."/>
            <person name="Fang M."/>
            <person name="Shi L."/>
            <person name="Lu R."/>
            <person name="Comes H.P."/>
            <person name="Ma Y."/>
            <person name="Chen Y."/>
            <person name="Huang G."/>
            <person name="Zhou Y."/>
            <person name="Zheng Z."/>
            <person name="Qiu Y."/>
        </authorList>
    </citation>
    <scope>NUCLEOTIDE SEQUENCE [LARGE SCALE GENOMIC DNA]</scope>
    <source>
        <strain evidence="19">F231</strain>
    </source>
</reference>
<feature type="chain" id="PRO_5042895652" description="glucan endo-1,3-beta-D-glucosidase" evidence="16">
    <location>
        <begin position="29"/>
        <end position="761"/>
    </location>
</feature>
<dbReference type="Gene3D" id="3.90.180.10">
    <property type="entry name" value="Medium-chain alcohol dehydrogenases, catalytic domain"/>
    <property type="match status" value="1"/>
</dbReference>
<dbReference type="GO" id="GO:0005886">
    <property type="term" value="C:plasma membrane"/>
    <property type="evidence" value="ECO:0007669"/>
    <property type="project" value="UniProtKB-SubCell"/>
</dbReference>
<comment type="similarity">
    <text evidence="3 14">Belongs to the glycosyl hydrolase 17 family.</text>
</comment>
<dbReference type="PANTHER" id="PTHR44013:SF1">
    <property type="entry name" value="ZINC-TYPE ALCOHOL DEHYDROGENASE-LIKE PROTEIN C16A3.02C"/>
    <property type="match status" value="1"/>
</dbReference>
<evidence type="ECO:0000256" key="16">
    <source>
        <dbReference type="SAM" id="SignalP"/>
    </source>
</evidence>
<evidence type="ECO:0000256" key="5">
    <source>
        <dbReference type="ARBA" id="ARBA00022475"/>
    </source>
</evidence>
<evidence type="ECO:0000256" key="14">
    <source>
        <dbReference type="RuleBase" id="RU004335"/>
    </source>
</evidence>
<keyword evidence="9" id="KW-0472">Membrane</keyword>
<keyword evidence="10" id="KW-1015">Disulfide bond</keyword>
<protein>
    <recommendedName>
        <fullName evidence="4">glucan endo-1,3-beta-D-glucosidase</fullName>
        <ecNumber evidence="4">3.2.1.39</ecNumber>
    </recommendedName>
</protein>
<keyword evidence="5" id="KW-1003">Cell membrane</keyword>
<name>A0AAN7REY3_TRANT</name>
<comment type="subcellular location">
    <subcellularLocation>
        <location evidence="2">Cell membrane</location>
        <topology evidence="2">Lipid-anchor</topology>
        <topology evidence="2">GPI-anchor</topology>
    </subcellularLocation>
</comment>
<proteinExistence type="inferred from homology"/>
<evidence type="ECO:0000256" key="9">
    <source>
        <dbReference type="ARBA" id="ARBA00023136"/>
    </source>
</evidence>
<evidence type="ECO:0000256" key="10">
    <source>
        <dbReference type="ARBA" id="ARBA00023157"/>
    </source>
</evidence>
<dbReference type="SUPFAM" id="SSF51735">
    <property type="entry name" value="NAD(P)-binding Rossmann-fold domains"/>
    <property type="match status" value="1"/>
</dbReference>
<dbReference type="InterPro" id="IPR011032">
    <property type="entry name" value="GroES-like_sf"/>
</dbReference>
<evidence type="ECO:0000256" key="1">
    <source>
        <dbReference type="ARBA" id="ARBA00000382"/>
    </source>
</evidence>
<evidence type="ECO:0000256" key="12">
    <source>
        <dbReference type="ARBA" id="ARBA00023288"/>
    </source>
</evidence>
<feature type="domain" description="Enoyl reductase (ER)" evidence="18">
    <location>
        <begin position="452"/>
        <end position="759"/>
    </location>
</feature>
<dbReference type="SUPFAM" id="SSF51445">
    <property type="entry name" value="(Trans)glycosidases"/>
    <property type="match status" value="1"/>
</dbReference>
<comment type="catalytic activity">
    <reaction evidence="1">
        <text>Hydrolysis of (1-&gt;3)-beta-D-glucosidic linkages in (1-&gt;3)-beta-D-glucans.</text>
        <dbReference type="EC" id="3.2.1.39"/>
    </reaction>
</comment>
<dbReference type="GO" id="GO:0009506">
    <property type="term" value="C:plasmodesma"/>
    <property type="evidence" value="ECO:0007669"/>
    <property type="project" value="UniProtKB-ARBA"/>
</dbReference>
<evidence type="ECO:0000259" key="17">
    <source>
        <dbReference type="SMART" id="SM00768"/>
    </source>
</evidence>
<dbReference type="GO" id="GO:0042973">
    <property type="term" value="F:glucan endo-1,3-beta-D-glucosidase activity"/>
    <property type="evidence" value="ECO:0007669"/>
    <property type="project" value="UniProtKB-EC"/>
</dbReference>
<dbReference type="Pfam" id="PF07983">
    <property type="entry name" value="X8"/>
    <property type="match status" value="1"/>
</dbReference>
<keyword evidence="13 15" id="KW-0326">Glycosidase</keyword>
<gene>
    <name evidence="19" type="ORF">SAY86_021654</name>
</gene>